<gene>
    <name evidence="1" type="ORF">KDAU_55010</name>
</gene>
<dbReference type="RefSeq" id="WP_126600539.1">
    <property type="nucleotide sequence ID" value="NZ_BIFQ01000002.1"/>
</dbReference>
<comment type="caution">
    <text evidence="1">The sequence shown here is derived from an EMBL/GenBank/DDBJ whole genome shotgun (WGS) entry which is preliminary data.</text>
</comment>
<dbReference type="Pfam" id="PF19681">
    <property type="entry name" value="DUF6183"/>
    <property type="match status" value="1"/>
</dbReference>
<accession>A0A401ZMT7</accession>
<name>A0A401ZMT7_9CHLR</name>
<dbReference type="Proteomes" id="UP000287224">
    <property type="component" value="Unassembled WGS sequence"/>
</dbReference>
<dbReference type="AlphaFoldDB" id="A0A401ZMT7"/>
<organism evidence="1 2">
    <name type="scientific">Dictyobacter aurantiacus</name>
    <dbReference type="NCBI Taxonomy" id="1936993"/>
    <lineage>
        <taxon>Bacteria</taxon>
        <taxon>Bacillati</taxon>
        <taxon>Chloroflexota</taxon>
        <taxon>Ktedonobacteria</taxon>
        <taxon>Ktedonobacterales</taxon>
        <taxon>Dictyobacteraceae</taxon>
        <taxon>Dictyobacter</taxon>
    </lineage>
</organism>
<dbReference type="OrthoDB" id="3872040at2"/>
<keyword evidence="2" id="KW-1185">Reference proteome</keyword>
<sequence>MQHSQTIEHLFAETTTDYEHARIRTAIINWAEESNGLYEARTFEMDQSTLQGGAQIPQAIVSLPLLCFKHEEVKVNMYEVSLSWAFRSLFQTASHGGAYNNGHKAALGRLEAWISLAGLANAEDGASIQQVLQAAQKCQWFQFTTDTWFYNFVWDLGMIAIRPDQTSLAVLTATDTD</sequence>
<evidence type="ECO:0000313" key="1">
    <source>
        <dbReference type="EMBL" id="GCE08172.1"/>
    </source>
</evidence>
<protein>
    <submittedName>
        <fullName evidence="1">Uncharacterized protein</fullName>
    </submittedName>
</protein>
<dbReference type="EMBL" id="BIFQ01000002">
    <property type="protein sequence ID" value="GCE08172.1"/>
    <property type="molecule type" value="Genomic_DNA"/>
</dbReference>
<evidence type="ECO:0000313" key="2">
    <source>
        <dbReference type="Proteomes" id="UP000287224"/>
    </source>
</evidence>
<reference evidence="2" key="1">
    <citation type="submission" date="2018-12" db="EMBL/GenBank/DDBJ databases">
        <title>Tengunoibacter tsumagoiensis gen. nov., sp. nov., Dictyobacter kobayashii sp. nov., D. alpinus sp. nov., and D. joshuensis sp. nov. and description of Dictyobacteraceae fam. nov. within the order Ktedonobacterales isolated from Tengu-no-mugimeshi.</title>
        <authorList>
            <person name="Wang C.M."/>
            <person name="Zheng Y."/>
            <person name="Sakai Y."/>
            <person name="Toyoda A."/>
            <person name="Minakuchi Y."/>
            <person name="Abe K."/>
            <person name="Yokota A."/>
            <person name="Yabe S."/>
        </authorList>
    </citation>
    <scope>NUCLEOTIDE SEQUENCE [LARGE SCALE GENOMIC DNA]</scope>
    <source>
        <strain evidence="2">S-27</strain>
    </source>
</reference>
<dbReference type="InterPro" id="IPR045756">
    <property type="entry name" value="DUF6183"/>
</dbReference>
<proteinExistence type="predicted"/>